<feature type="region of interest" description="Disordered" evidence="1">
    <location>
        <begin position="544"/>
        <end position="566"/>
    </location>
</feature>
<dbReference type="OrthoDB" id="289126at2"/>
<keyword evidence="5" id="KW-1185">Reference proteome</keyword>
<sequence length="824" mass="91767" precursor="true">MQLPRSLTRPTIALLCLLSSTSMLRADDLPLEPLQIGQPTKLEVHPATVKLNGKNATAQLVVTGHYADGSMQDLTRAATITSSNNDLVIAESAILRGKTDGNAEITIAAGGQQVKLPVEITHAATPARLSFEFDALVALSKNGCNSGACHGSPSGKGGFRLSLRAFDPVLDNLTLIREDLGRRTNKVTADESLLLLKPLMKVPHGGGQKMKKSDPAYAVLRDWIEQGCNADPADQARCVKIEVSPPTGRQFKFPAHTQQLAVRAHFSDGTSRDVTPLACYSSSDTEVAEVTEAGLVIGKNRGEAAILVRYLEHIESVFLTFVKDIPGYQWPNPPTNNYIDELVNVKLRQLQYLPSGLCSDEEFLRRAYCDVIGTPPTVDEVRAFLADGAPDKRAKAINALLDRPEYARFWALKWGDLLRLTNQQIGNSGMFKYHRWVERALATNMPYDQFAKELLVASGSTLENPAANFYRTAGDTNECVETISQVFLGARLQCAKCHNHPFERWTQDNYYGMAAFFNRVQRKKSARPDELVVYMARGGEVTQPRTNKQMKPWLPQRGDVDPPADSDRRDTFANWLIEKENPYFAKIEVNRLWSHLLGRGIVEPADDFRESNPPSIAALLDALAKDFVEHNYDRKHILRTILNSRTYQADFRPNDMNKDDVKYFSHYQPRLLSAEQLLDSICAVTDLPETFAGLPVGTKATQLPSPDLAKHEFLKIFGQPERQTVCACERTSDSNLGMAIQFFNGPLIYGKLRDANNRFRKAITAGKKNEDIIEDLYLAAVSRRPTPKELEASLTHIASKGDQVVGLEDVCWALLNTNEFLFQH</sequence>
<name>A0A517YCR1_9BACT</name>
<dbReference type="InterPro" id="IPR011444">
    <property type="entry name" value="DUF1549"/>
</dbReference>
<organism evidence="4 5">
    <name type="scientific">Anatilimnocola aggregata</name>
    <dbReference type="NCBI Taxonomy" id="2528021"/>
    <lineage>
        <taxon>Bacteria</taxon>
        <taxon>Pseudomonadati</taxon>
        <taxon>Planctomycetota</taxon>
        <taxon>Planctomycetia</taxon>
        <taxon>Pirellulales</taxon>
        <taxon>Pirellulaceae</taxon>
        <taxon>Anatilimnocola</taxon>
    </lineage>
</organism>
<dbReference type="PANTHER" id="PTHR35889">
    <property type="entry name" value="CYCLOINULO-OLIGOSACCHARIDE FRUCTANOTRANSFERASE-RELATED"/>
    <property type="match status" value="1"/>
</dbReference>
<feature type="signal peptide" evidence="2">
    <location>
        <begin position="1"/>
        <end position="25"/>
    </location>
</feature>
<dbReference type="Pfam" id="PF07587">
    <property type="entry name" value="PSD1"/>
    <property type="match status" value="1"/>
</dbReference>
<evidence type="ECO:0000256" key="2">
    <source>
        <dbReference type="SAM" id="SignalP"/>
    </source>
</evidence>
<evidence type="ECO:0000313" key="4">
    <source>
        <dbReference type="EMBL" id="QDU27979.1"/>
    </source>
</evidence>
<feature type="chain" id="PRO_5022191405" evidence="2">
    <location>
        <begin position="26"/>
        <end position="824"/>
    </location>
</feature>
<dbReference type="InterPro" id="IPR008964">
    <property type="entry name" value="Invasin/intimin_cell_adhesion"/>
</dbReference>
<dbReference type="Proteomes" id="UP000315017">
    <property type="component" value="Chromosome"/>
</dbReference>
<dbReference type="Pfam" id="PF07583">
    <property type="entry name" value="PSCyt2"/>
    <property type="match status" value="1"/>
</dbReference>
<protein>
    <submittedName>
        <fullName evidence="4">Bacterial Ig-like domain (Group 2)</fullName>
    </submittedName>
</protein>
<feature type="domain" description="BIG2" evidence="3">
    <location>
        <begin position="237"/>
        <end position="320"/>
    </location>
</feature>
<dbReference type="RefSeq" id="WP_145089498.1">
    <property type="nucleotide sequence ID" value="NZ_CP036274.1"/>
</dbReference>
<gene>
    <name evidence="4" type="ORF">ETAA8_30710</name>
</gene>
<reference evidence="4 5" key="1">
    <citation type="submission" date="2019-02" db="EMBL/GenBank/DDBJ databases">
        <title>Deep-cultivation of Planctomycetes and their phenomic and genomic characterization uncovers novel biology.</title>
        <authorList>
            <person name="Wiegand S."/>
            <person name="Jogler M."/>
            <person name="Boedeker C."/>
            <person name="Pinto D."/>
            <person name="Vollmers J."/>
            <person name="Rivas-Marin E."/>
            <person name="Kohn T."/>
            <person name="Peeters S.H."/>
            <person name="Heuer A."/>
            <person name="Rast P."/>
            <person name="Oberbeckmann S."/>
            <person name="Bunk B."/>
            <person name="Jeske O."/>
            <person name="Meyerdierks A."/>
            <person name="Storesund J.E."/>
            <person name="Kallscheuer N."/>
            <person name="Luecker S."/>
            <person name="Lage O.M."/>
            <person name="Pohl T."/>
            <person name="Merkel B.J."/>
            <person name="Hornburger P."/>
            <person name="Mueller R.-W."/>
            <person name="Bruemmer F."/>
            <person name="Labrenz M."/>
            <person name="Spormann A.M."/>
            <person name="Op den Camp H."/>
            <person name="Overmann J."/>
            <person name="Amann R."/>
            <person name="Jetten M.S.M."/>
            <person name="Mascher T."/>
            <person name="Medema M.H."/>
            <person name="Devos D.P."/>
            <person name="Kaster A.-K."/>
            <person name="Ovreas L."/>
            <person name="Rohde M."/>
            <person name="Galperin M.Y."/>
            <person name="Jogler C."/>
        </authorList>
    </citation>
    <scope>NUCLEOTIDE SEQUENCE [LARGE SCALE GENOMIC DNA]</scope>
    <source>
        <strain evidence="4 5">ETA_A8</strain>
    </source>
</reference>
<evidence type="ECO:0000256" key="1">
    <source>
        <dbReference type="SAM" id="MobiDB-lite"/>
    </source>
</evidence>
<accession>A0A517YCR1</accession>
<evidence type="ECO:0000259" key="3">
    <source>
        <dbReference type="SMART" id="SM00635"/>
    </source>
</evidence>
<dbReference type="SMART" id="SM00635">
    <property type="entry name" value="BID_2"/>
    <property type="match status" value="2"/>
</dbReference>
<proteinExistence type="predicted"/>
<dbReference type="InterPro" id="IPR022655">
    <property type="entry name" value="DUF1553"/>
</dbReference>
<dbReference type="PANTHER" id="PTHR35889:SF3">
    <property type="entry name" value="F-BOX DOMAIN-CONTAINING PROTEIN"/>
    <property type="match status" value="1"/>
</dbReference>
<feature type="domain" description="BIG2" evidence="3">
    <location>
        <begin position="38"/>
        <end position="119"/>
    </location>
</feature>
<keyword evidence="2" id="KW-0732">Signal</keyword>
<dbReference type="KEGG" id="aagg:ETAA8_30710"/>
<evidence type="ECO:0000313" key="5">
    <source>
        <dbReference type="Proteomes" id="UP000315017"/>
    </source>
</evidence>
<dbReference type="Gene3D" id="2.60.40.1080">
    <property type="match status" value="2"/>
</dbReference>
<dbReference type="InterPro" id="IPR003343">
    <property type="entry name" value="Big_2"/>
</dbReference>
<dbReference type="EMBL" id="CP036274">
    <property type="protein sequence ID" value="QDU27979.1"/>
    <property type="molecule type" value="Genomic_DNA"/>
</dbReference>
<dbReference type="AlphaFoldDB" id="A0A517YCR1"/>
<dbReference type="SUPFAM" id="SSF49373">
    <property type="entry name" value="Invasin/intimin cell-adhesion fragments"/>
    <property type="match status" value="1"/>
</dbReference>